<gene>
    <name evidence="1" type="ORF">LEP1GSC125_3301</name>
</gene>
<name>A0AA87SWY0_9LEPT</name>
<protein>
    <submittedName>
        <fullName evidence="1">Uncharacterized protein</fullName>
    </submittedName>
</protein>
<proteinExistence type="predicted"/>
<sequence>MSAASSLIRSSKTFFLFTNFRNIPDKIKFTFYVYLKVLRSTSKKSHFRS</sequence>
<reference evidence="1 2" key="1">
    <citation type="journal article" date="2014" name="Int. J. Syst. Evol. Microbiol.">
        <title>Leptospira mayottensis sp. nov., a pathogenic species of the genus Leptospira isolated from humans.</title>
        <authorList>
            <person name="Bourhy P."/>
            <person name="Collet L."/>
            <person name="Brisse S."/>
            <person name="Picardeau M."/>
        </authorList>
    </citation>
    <scope>NUCLEOTIDE SEQUENCE [LARGE SCALE GENOMIC DNA]</scope>
    <source>
        <strain evidence="1 2">200901122</strain>
    </source>
</reference>
<dbReference type="Proteomes" id="UP000001343">
    <property type="component" value="Unassembled WGS sequence"/>
</dbReference>
<evidence type="ECO:0000313" key="1">
    <source>
        <dbReference type="EMBL" id="EKR99600.1"/>
    </source>
</evidence>
<dbReference type="EMBL" id="AKWM02000049">
    <property type="protein sequence ID" value="EKR99600.1"/>
    <property type="molecule type" value="Genomic_DNA"/>
</dbReference>
<evidence type="ECO:0000313" key="2">
    <source>
        <dbReference type="Proteomes" id="UP000001343"/>
    </source>
</evidence>
<comment type="caution">
    <text evidence="1">The sequence shown here is derived from an EMBL/GenBank/DDBJ whole genome shotgun (WGS) entry which is preliminary data.</text>
</comment>
<accession>A0AA87SWY0</accession>
<dbReference type="AlphaFoldDB" id="A0AA87SWY0"/>
<organism evidence="1 2">
    <name type="scientific">Leptospira mayottensis 200901122</name>
    <dbReference type="NCBI Taxonomy" id="1193010"/>
    <lineage>
        <taxon>Bacteria</taxon>
        <taxon>Pseudomonadati</taxon>
        <taxon>Spirochaetota</taxon>
        <taxon>Spirochaetia</taxon>
        <taxon>Leptospirales</taxon>
        <taxon>Leptospiraceae</taxon>
        <taxon>Leptospira</taxon>
    </lineage>
</organism>